<dbReference type="Proteomes" id="UP001633002">
    <property type="component" value="Unassembled WGS sequence"/>
</dbReference>
<evidence type="ECO:0000313" key="1">
    <source>
        <dbReference type="EMBL" id="KAL3679269.1"/>
    </source>
</evidence>
<keyword evidence="2" id="KW-1185">Reference proteome</keyword>
<reference evidence="1 2" key="1">
    <citation type="submission" date="2024-09" db="EMBL/GenBank/DDBJ databases">
        <title>Chromosome-scale assembly of Riccia sorocarpa.</title>
        <authorList>
            <person name="Paukszto L."/>
        </authorList>
    </citation>
    <scope>NUCLEOTIDE SEQUENCE [LARGE SCALE GENOMIC DNA]</scope>
    <source>
        <strain evidence="1">LP-2024</strain>
        <tissue evidence="1">Aerial parts of the thallus</tissue>
    </source>
</reference>
<protein>
    <submittedName>
        <fullName evidence="1">Uncharacterized protein</fullName>
    </submittedName>
</protein>
<gene>
    <name evidence="1" type="ORF">R1sor_022225</name>
</gene>
<evidence type="ECO:0000313" key="2">
    <source>
        <dbReference type="Proteomes" id="UP001633002"/>
    </source>
</evidence>
<dbReference type="AlphaFoldDB" id="A0ABD3GNH8"/>
<proteinExistence type="predicted"/>
<accession>A0ABD3GNH8</accession>
<comment type="caution">
    <text evidence="1">The sequence shown here is derived from an EMBL/GenBank/DDBJ whole genome shotgun (WGS) entry which is preliminary data.</text>
</comment>
<dbReference type="EMBL" id="JBJQOH010000007">
    <property type="protein sequence ID" value="KAL3679269.1"/>
    <property type="molecule type" value="Genomic_DNA"/>
</dbReference>
<organism evidence="1 2">
    <name type="scientific">Riccia sorocarpa</name>
    <dbReference type="NCBI Taxonomy" id="122646"/>
    <lineage>
        <taxon>Eukaryota</taxon>
        <taxon>Viridiplantae</taxon>
        <taxon>Streptophyta</taxon>
        <taxon>Embryophyta</taxon>
        <taxon>Marchantiophyta</taxon>
        <taxon>Marchantiopsida</taxon>
        <taxon>Marchantiidae</taxon>
        <taxon>Marchantiales</taxon>
        <taxon>Ricciaceae</taxon>
        <taxon>Riccia</taxon>
    </lineage>
</organism>
<name>A0ABD3GNH8_9MARC</name>
<sequence>MSPPLSVRTFNLSGQFYSFSFDPDAFPPARKFQKIIFSQAVTKVTGSRDFSLPVLVETLKAVCSDSTEHKLLSIDVPHEDDDISYQDWANVFSVLSGQSSLEAISVNCSTDWKMFNAVCYQIGDLLAESSLEFLRFECSFLGFFKHITRLHDMVARNLSEGLMRTKSLRGVSFCDAVLKRECADVLNHASTANMQNTSLEWIHLAAPLKRLDMVLEALLISNYLVAVIVLEEGHDMCPVK</sequence>